<dbReference type="EMBL" id="HBFR01016607">
    <property type="protein sequence ID" value="CAD8884935.1"/>
    <property type="molecule type" value="Transcribed_RNA"/>
</dbReference>
<dbReference type="GO" id="GO:0015035">
    <property type="term" value="F:protein-disulfide reductase activity"/>
    <property type="evidence" value="ECO:0007669"/>
    <property type="project" value="InterPro"/>
</dbReference>
<dbReference type="InterPro" id="IPR017937">
    <property type="entry name" value="Thioredoxin_CS"/>
</dbReference>
<dbReference type="PANTHER" id="PTHR46115">
    <property type="entry name" value="THIOREDOXIN-LIKE PROTEIN 1"/>
    <property type="match status" value="1"/>
</dbReference>
<evidence type="ECO:0000256" key="2">
    <source>
        <dbReference type="PIRNR" id="PIRNR000077"/>
    </source>
</evidence>
<dbReference type="PIRSF" id="PIRSF000077">
    <property type="entry name" value="Thioredoxin"/>
    <property type="match status" value="1"/>
</dbReference>
<sequence>MVKYIKNLDEFNKDVLELSKTKLVVVDFTATWCGPCQFIAPVFEKMAQDYPDVEFVKVDVDDANDVSSKCGIRSMPTFQFYKGGEKVDDFSGANKDILEKKVKSLM</sequence>
<feature type="active site" description="Nucleophile" evidence="3">
    <location>
        <position position="33"/>
    </location>
</feature>
<feature type="disulfide bond" description="Redox-active" evidence="4">
    <location>
        <begin position="33"/>
        <end position="36"/>
    </location>
</feature>
<dbReference type="SUPFAM" id="SSF52833">
    <property type="entry name" value="Thioredoxin-like"/>
    <property type="match status" value="1"/>
</dbReference>
<dbReference type="NCBIfam" id="TIGR01068">
    <property type="entry name" value="thioredoxin"/>
    <property type="match status" value="1"/>
</dbReference>
<evidence type="ECO:0000259" key="5">
    <source>
        <dbReference type="PROSITE" id="PS51352"/>
    </source>
</evidence>
<feature type="domain" description="Thioredoxin" evidence="5">
    <location>
        <begin position="1"/>
        <end position="106"/>
    </location>
</feature>
<dbReference type="AlphaFoldDB" id="A0A7S1BF39"/>
<dbReference type="InterPro" id="IPR036249">
    <property type="entry name" value="Thioredoxin-like_sf"/>
</dbReference>
<feature type="site" description="Contributes to redox potential value" evidence="3">
    <location>
        <position position="35"/>
    </location>
</feature>
<comment type="similarity">
    <text evidence="2">Belongs to the thioredoxin family.</text>
</comment>
<dbReference type="CDD" id="cd02947">
    <property type="entry name" value="TRX_family"/>
    <property type="match status" value="1"/>
</dbReference>
<proteinExistence type="inferred from homology"/>
<gene>
    <name evidence="6" type="ORF">CHYS00102_LOCUS12132</name>
</gene>
<dbReference type="InterPro" id="IPR005746">
    <property type="entry name" value="Thioredoxin"/>
</dbReference>
<dbReference type="Gene3D" id="3.40.30.10">
    <property type="entry name" value="Glutaredoxin"/>
    <property type="match status" value="1"/>
</dbReference>
<evidence type="ECO:0000256" key="3">
    <source>
        <dbReference type="PIRSR" id="PIRSR000077-1"/>
    </source>
</evidence>
<dbReference type="InterPro" id="IPR013766">
    <property type="entry name" value="Thioredoxin_domain"/>
</dbReference>
<evidence type="ECO:0000313" key="6">
    <source>
        <dbReference type="EMBL" id="CAD8884935.1"/>
    </source>
</evidence>
<protein>
    <recommendedName>
        <fullName evidence="2">Thioredoxin</fullName>
    </recommendedName>
</protein>
<organism evidence="6">
    <name type="scientific">Corethron hystrix</name>
    <dbReference type="NCBI Taxonomy" id="216773"/>
    <lineage>
        <taxon>Eukaryota</taxon>
        <taxon>Sar</taxon>
        <taxon>Stramenopiles</taxon>
        <taxon>Ochrophyta</taxon>
        <taxon>Bacillariophyta</taxon>
        <taxon>Coscinodiscophyceae</taxon>
        <taxon>Corethrophycidae</taxon>
        <taxon>Corethrales</taxon>
        <taxon>Corethraceae</taxon>
        <taxon>Corethron</taxon>
    </lineage>
</organism>
<accession>A0A7S1BF39</accession>
<dbReference type="PRINTS" id="PR00421">
    <property type="entry name" value="THIOREDOXIN"/>
</dbReference>
<dbReference type="PROSITE" id="PS51352">
    <property type="entry name" value="THIOREDOXIN_2"/>
    <property type="match status" value="1"/>
</dbReference>
<dbReference type="FunFam" id="3.40.30.10:FF:000245">
    <property type="entry name" value="Thioredoxin"/>
    <property type="match status" value="1"/>
</dbReference>
<keyword evidence="4" id="KW-0676">Redox-active center</keyword>
<feature type="active site" description="Nucleophile" evidence="3">
    <location>
        <position position="36"/>
    </location>
</feature>
<name>A0A7S1BF39_9STRA</name>
<evidence type="ECO:0000256" key="4">
    <source>
        <dbReference type="PIRSR" id="PIRSR000077-4"/>
    </source>
</evidence>
<feature type="site" description="Deprotonates C-terminal active site Cys" evidence="3">
    <location>
        <position position="27"/>
    </location>
</feature>
<keyword evidence="1 4" id="KW-1015">Disulfide bond</keyword>
<feature type="site" description="Contributes to redox potential value" evidence="3">
    <location>
        <position position="34"/>
    </location>
</feature>
<reference evidence="6" key="1">
    <citation type="submission" date="2021-01" db="EMBL/GenBank/DDBJ databases">
        <authorList>
            <person name="Corre E."/>
            <person name="Pelletier E."/>
            <person name="Niang G."/>
            <person name="Scheremetjew M."/>
            <person name="Finn R."/>
            <person name="Kale V."/>
            <person name="Holt S."/>
            <person name="Cochrane G."/>
            <person name="Meng A."/>
            <person name="Brown T."/>
            <person name="Cohen L."/>
        </authorList>
    </citation>
    <scope>NUCLEOTIDE SEQUENCE</scope>
    <source>
        <strain evidence="6">308</strain>
    </source>
</reference>
<dbReference type="PROSITE" id="PS00194">
    <property type="entry name" value="THIOREDOXIN_1"/>
    <property type="match status" value="1"/>
</dbReference>
<dbReference type="Pfam" id="PF00085">
    <property type="entry name" value="Thioredoxin"/>
    <property type="match status" value="1"/>
</dbReference>
<evidence type="ECO:0000256" key="1">
    <source>
        <dbReference type="ARBA" id="ARBA00023157"/>
    </source>
</evidence>